<dbReference type="InterPro" id="IPR043917">
    <property type="entry name" value="DUF5753"/>
</dbReference>
<dbReference type="Pfam" id="PF19054">
    <property type="entry name" value="DUF5753"/>
    <property type="match status" value="2"/>
</dbReference>
<feature type="domain" description="DUF5753" evidence="1">
    <location>
        <begin position="17"/>
        <end position="52"/>
    </location>
</feature>
<gene>
    <name evidence="2" type="ORF">M878_18030</name>
</gene>
<keyword evidence="3" id="KW-1185">Reference proteome</keyword>
<dbReference type="AlphaFoldDB" id="V6KGN7"/>
<proteinExistence type="predicted"/>
<feature type="domain" description="DUF5753" evidence="1">
    <location>
        <begin position="56"/>
        <end position="94"/>
    </location>
</feature>
<dbReference type="EMBL" id="AWQX01000158">
    <property type="protein sequence ID" value="EST30616.1"/>
    <property type="molecule type" value="Genomic_DNA"/>
</dbReference>
<name>V6KGN7_STRRC</name>
<protein>
    <recommendedName>
        <fullName evidence="1">DUF5753 domain-containing protein</fullName>
    </recommendedName>
</protein>
<organism evidence="2 3">
    <name type="scientific">Streptomyces roseochromogenus subsp. oscitans DS 12.976</name>
    <dbReference type="NCBI Taxonomy" id="1352936"/>
    <lineage>
        <taxon>Bacteria</taxon>
        <taxon>Bacillati</taxon>
        <taxon>Actinomycetota</taxon>
        <taxon>Actinomycetes</taxon>
        <taxon>Kitasatosporales</taxon>
        <taxon>Streptomycetaceae</taxon>
        <taxon>Streptomyces</taxon>
    </lineage>
</organism>
<evidence type="ECO:0000313" key="2">
    <source>
        <dbReference type="EMBL" id="EST30616.1"/>
    </source>
</evidence>
<reference evidence="2 3" key="1">
    <citation type="journal article" date="2014" name="Genome Announc.">
        <title>Draft Genome Sequence of Streptomyces roseochromogenes subsp. oscitans DS 12.976, Producer of the Aminocoumarin Antibiotic Clorobiocin.</title>
        <authorList>
            <person name="Ruckert C."/>
            <person name="Kalinowski J."/>
            <person name="Heide L."/>
            <person name="Apel A.K."/>
        </authorList>
    </citation>
    <scope>NUCLEOTIDE SEQUENCE [LARGE SCALE GENOMIC DNA]</scope>
    <source>
        <strain evidence="2 3">DS 12.976</strain>
    </source>
</reference>
<dbReference type="STRING" id="1352936.M878_18030"/>
<comment type="caution">
    <text evidence="2">The sequence shown here is derived from an EMBL/GenBank/DDBJ whole genome shotgun (WGS) entry which is preliminary data.</text>
</comment>
<evidence type="ECO:0000313" key="3">
    <source>
        <dbReference type="Proteomes" id="UP000017984"/>
    </source>
</evidence>
<dbReference type="HOGENOM" id="CLU_2275942_0_0_11"/>
<sequence length="102" mass="11632">MTTNWYPQVEHPDWFKRRAEMDERALGLREYQERVVPGLLQGPGYAQALFSQVARDESCLRNGVGSPEVMREQCAHLLSVGQRPNIRIQVGRTSRQLASPPL</sequence>
<dbReference type="PATRIC" id="fig|1352936.5.peg.3786"/>
<evidence type="ECO:0000259" key="1">
    <source>
        <dbReference type="Pfam" id="PF19054"/>
    </source>
</evidence>
<accession>V6KGN7</accession>
<dbReference type="Proteomes" id="UP000017984">
    <property type="component" value="Chromosome"/>
</dbReference>